<feature type="domain" description="J" evidence="2">
    <location>
        <begin position="837"/>
        <end position="900"/>
    </location>
</feature>
<dbReference type="InterPro" id="IPR036869">
    <property type="entry name" value="J_dom_sf"/>
</dbReference>
<dbReference type="Gene3D" id="1.10.287.110">
    <property type="entry name" value="DnaJ domain"/>
    <property type="match status" value="1"/>
</dbReference>
<feature type="compositionally biased region" description="Low complexity" evidence="1">
    <location>
        <begin position="534"/>
        <end position="544"/>
    </location>
</feature>
<dbReference type="Proteomes" id="UP001151518">
    <property type="component" value="Unassembled WGS sequence"/>
</dbReference>
<feature type="compositionally biased region" description="Polar residues" evidence="1">
    <location>
        <begin position="214"/>
        <end position="228"/>
    </location>
</feature>
<sequence>MDDLSGLQWPTKQGNSNQSQQQQKQQYGSNGLEPAALGANVAAPNYTPSLASINSVSTPAQAQPRASSTKNGKDDPFGELVSFSSGNSSSAQQEHTKMTLRERQQILESRSNSSSPFSFQQQQQRMAKPAAALGSSTSNGASAQADLWNFDALERASSVSRSNAGTPVQQKSTLNPANTAAGSRDFDPLSFDSVQPKAGSNGSLSRFDLLSDTPLDQPSSSSFTTMDNTPAVPKVSDALRKDPFNLGVDDNSGEYNAPPPTQNTIPPTSALSDSFADRDYELSQVVEYGFSIEQARTALEISGSVRAAIRLLREQQTAERRVRNQQTYRSNKQRNQNSYPDDSANQNISSDDSDDGGHYYYDDPRSSAANRRDAKSAEQGVSSMLGNKGGADALLATANEIGSSVWKQANSWFAIGKKKIIEMQESMMDQRKPGTSGISGGSSQGWSQQDSYVQPAQRYRDYDSSSDDDEAAYISANRRGRRAIEKVNNSLAAQSASKTDGGSWDDQDEAILDVESEVTSISTTPVLGQSQFIAQPSASARSSAPPKPPRVGQQQKPPAKAPPATASVPFISDGALQQANSAKVGANEQFKLGQFGDAISGYTKAVSLVSQHSDRHPLLIVLYNNRALSYTRNGEAKNALADCSLSLELCDVYQANGAIELGSVGRVDIAEQRAKSLNRRAEAHESEEKYRQALEDWKALRGAARDAGMRQQATRGIQRCEKALGISKQPASSAGLSSASRSPAPGAVKRPDDDIANVFAAISLNNVKNSGGITILNMDTENSVAVAEMRRKEQLKQAEDDQKLALVDQVDAELKRWKDGKQQNLRALLSSLHILLPDFKPIGMHEILEPNKVKRAYMRAISKLHPDKLNKDIDVRTKMVSSSVFSSLNEAWDAFKLQEGIS</sequence>
<organism evidence="3 4">
    <name type="scientific">Coemansia spiralis</name>
    <dbReference type="NCBI Taxonomy" id="417178"/>
    <lineage>
        <taxon>Eukaryota</taxon>
        <taxon>Fungi</taxon>
        <taxon>Fungi incertae sedis</taxon>
        <taxon>Zoopagomycota</taxon>
        <taxon>Kickxellomycotina</taxon>
        <taxon>Kickxellomycetes</taxon>
        <taxon>Kickxellales</taxon>
        <taxon>Kickxellaceae</taxon>
        <taxon>Coemansia</taxon>
    </lineage>
</organism>
<protein>
    <submittedName>
        <fullName evidence="3">Auxilin-like clathrin-binding protein required for normal clathrin function</fullName>
    </submittedName>
</protein>
<dbReference type="Gene3D" id="1.25.40.10">
    <property type="entry name" value="Tetratricopeptide repeat domain"/>
    <property type="match status" value="1"/>
</dbReference>
<feature type="compositionally biased region" description="Polar residues" evidence="1">
    <location>
        <begin position="46"/>
        <end position="70"/>
    </location>
</feature>
<dbReference type="SUPFAM" id="SSF46565">
    <property type="entry name" value="Chaperone J-domain"/>
    <property type="match status" value="1"/>
</dbReference>
<evidence type="ECO:0000259" key="2">
    <source>
        <dbReference type="PROSITE" id="PS50076"/>
    </source>
</evidence>
<dbReference type="PANTHER" id="PTHR23172">
    <property type="entry name" value="AUXILIN/CYCLIN G-ASSOCIATED KINASE-RELATED"/>
    <property type="match status" value="1"/>
</dbReference>
<feature type="region of interest" description="Disordered" evidence="1">
    <location>
        <begin position="160"/>
        <end position="272"/>
    </location>
</feature>
<feature type="compositionally biased region" description="Low complexity" evidence="1">
    <location>
        <begin position="730"/>
        <end position="747"/>
    </location>
</feature>
<feature type="region of interest" description="Disordered" evidence="1">
    <location>
        <begin position="534"/>
        <end position="567"/>
    </location>
</feature>
<gene>
    <name evidence="3" type="primary">SWA2</name>
    <name evidence="3" type="ORF">GGI25_001905</name>
</gene>
<name>A0A9W8G9C0_9FUNG</name>
<dbReference type="PANTHER" id="PTHR23172:SF19">
    <property type="entry name" value="J DOMAIN-CONTAINING PROTEIN"/>
    <property type="match status" value="1"/>
</dbReference>
<dbReference type="SUPFAM" id="SSF48452">
    <property type="entry name" value="TPR-like"/>
    <property type="match status" value="1"/>
</dbReference>
<feature type="compositionally biased region" description="Basic and acidic residues" evidence="1">
    <location>
        <begin position="94"/>
        <end position="105"/>
    </location>
</feature>
<feature type="compositionally biased region" description="Low complexity" evidence="1">
    <location>
        <begin position="12"/>
        <end position="31"/>
    </location>
</feature>
<dbReference type="InterPro" id="IPR011990">
    <property type="entry name" value="TPR-like_helical_dom_sf"/>
</dbReference>
<feature type="compositionally biased region" description="Polar residues" evidence="1">
    <location>
        <begin position="160"/>
        <end position="181"/>
    </location>
</feature>
<dbReference type="GO" id="GO:0030276">
    <property type="term" value="F:clathrin binding"/>
    <property type="evidence" value="ECO:0007669"/>
    <property type="project" value="TreeGrafter"/>
</dbReference>
<feature type="compositionally biased region" description="Low complexity" evidence="1">
    <location>
        <begin position="109"/>
        <end position="125"/>
    </location>
</feature>
<dbReference type="OrthoDB" id="1717591at2759"/>
<feature type="compositionally biased region" description="Basic and acidic residues" evidence="1">
    <location>
        <begin position="355"/>
        <end position="376"/>
    </location>
</feature>
<feature type="compositionally biased region" description="Polar residues" evidence="1">
    <location>
        <begin position="324"/>
        <end position="348"/>
    </location>
</feature>
<dbReference type="PROSITE" id="PS50076">
    <property type="entry name" value="DNAJ_2"/>
    <property type="match status" value="1"/>
</dbReference>
<comment type="caution">
    <text evidence="3">The sequence shown here is derived from an EMBL/GenBank/DDBJ whole genome shotgun (WGS) entry which is preliminary data.</text>
</comment>
<dbReference type="InterPro" id="IPR001623">
    <property type="entry name" value="DnaJ_domain"/>
</dbReference>
<evidence type="ECO:0000313" key="3">
    <source>
        <dbReference type="EMBL" id="KAJ2678916.1"/>
    </source>
</evidence>
<dbReference type="AlphaFoldDB" id="A0A9W8G9C0"/>
<feature type="compositionally biased region" description="Polar residues" evidence="1">
    <location>
        <begin position="262"/>
        <end position="272"/>
    </location>
</feature>
<feature type="region of interest" description="Disordered" evidence="1">
    <location>
        <begin position="1"/>
        <end position="141"/>
    </location>
</feature>
<evidence type="ECO:0000256" key="1">
    <source>
        <dbReference type="SAM" id="MobiDB-lite"/>
    </source>
</evidence>
<dbReference type="EMBL" id="JANBTW010000016">
    <property type="protein sequence ID" value="KAJ2678916.1"/>
    <property type="molecule type" value="Genomic_DNA"/>
</dbReference>
<dbReference type="GO" id="GO:0031982">
    <property type="term" value="C:vesicle"/>
    <property type="evidence" value="ECO:0007669"/>
    <property type="project" value="TreeGrafter"/>
</dbReference>
<feature type="region of interest" description="Disordered" evidence="1">
    <location>
        <begin position="430"/>
        <end position="469"/>
    </location>
</feature>
<dbReference type="SMART" id="SM00028">
    <property type="entry name" value="TPR"/>
    <property type="match status" value="3"/>
</dbReference>
<feature type="compositionally biased region" description="Low complexity" evidence="1">
    <location>
        <begin position="553"/>
        <end position="564"/>
    </location>
</feature>
<dbReference type="GO" id="GO:0072318">
    <property type="term" value="P:clathrin coat disassembly"/>
    <property type="evidence" value="ECO:0007669"/>
    <property type="project" value="TreeGrafter"/>
</dbReference>
<evidence type="ECO:0000313" key="4">
    <source>
        <dbReference type="Proteomes" id="UP001151518"/>
    </source>
</evidence>
<feature type="region of interest" description="Disordered" evidence="1">
    <location>
        <begin position="728"/>
        <end position="750"/>
    </location>
</feature>
<feature type="region of interest" description="Disordered" evidence="1">
    <location>
        <begin position="317"/>
        <end position="383"/>
    </location>
</feature>
<dbReference type="GO" id="GO:0072583">
    <property type="term" value="P:clathrin-dependent endocytosis"/>
    <property type="evidence" value="ECO:0007669"/>
    <property type="project" value="TreeGrafter"/>
</dbReference>
<accession>A0A9W8G9C0</accession>
<proteinExistence type="predicted"/>
<reference evidence="3" key="1">
    <citation type="submission" date="2022-07" db="EMBL/GenBank/DDBJ databases">
        <title>Phylogenomic reconstructions and comparative analyses of Kickxellomycotina fungi.</title>
        <authorList>
            <person name="Reynolds N.K."/>
            <person name="Stajich J.E."/>
            <person name="Barry K."/>
            <person name="Grigoriev I.V."/>
            <person name="Crous P."/>
            <person name="Smith M.E."/>
        </authorList>
    </citation>
    <scope>NUCLEOTIDE SEQUENCE</scope>
    <source>
        <strain evidence="3">NRRL 3115</strain>
    </source>
</reference>
<dbReference type="InterPro" id="IPR019734">
    <property type="entry name" value="TPR_rpt"/>
</dbReference>
<dbReference type="GO" id="GO:0005737">
    <property type="term" value="C:cytoplasm"/>
    <property type="evidence" value="ECO:0007669"/>
    <property type="project" value="TreeGrafter"/>
</dbReference>